<keyword evidence="11" id="KW-0804">Transcription</keyword>
<keyword evidence="12" id="KW-0539">Nucleus</keyword>
<evidence type="ECO:0000256" key="5">
    <source>
        <dbReference type="ARBA" id="ARBA00022723"/>
    </source>
</evidence>
<dbReference type="GO" id="GO:0008270">
    <property type="term" value="F:zinc ion binding"/>
    <property type="evidence" value="ECO:0007669"/>
    <property type="project" value="UniProtKB-KW"/>
</dbReference>
<evidence type="ECO:0000256" key="2">
    <source>
        <dbReference type="ARBA" id="ARBA00010831"/>
    </source>
</evidence>
<evidence type="ECO:0000256" key="12">
    <source>
        <dbReference type="ARBA" id="ARBA00023242"/>
    </source>
</evidence>
<dbReference type="GO" id="GO:0005634">
    <property type="term" value="C:nucleus"/>
    <property type="evidence" value="ECO:0007669"/>
    <property type="project" value="UniProtKB-SubCell"/>
</dbReference>
<keyword evidence="17" id="KW-1185">Reference proteome</keyword>
<evidence type="ECO:0000256" key="3">
    <source>
        <dbReference type="ARBA" id="ARBA00022473"/>
    </source>
</evidence>
<dbReference type="PROSITE" id="PS00028">
    <property type="entry name" value="ZINC_FINGER_C2H2_1"/>
    <property type="match status" value="4"/>
</dbReference>
<evidence type="ECO:0000256" key="14">
    <source>
        <dbReference type="SAM" id="MobiDB-lite"/>
    </source>
</evidence>
<evidence type="ECO:0000256" key="10">
    <source>
        <dbReference type="ARBA" id="ARBA00023125"/>
    </source>
</evidence>
<dbReference type="AlphaFoldDB" id="A0AAV3YPA2"/>
<dbReference type="PANTHER" id="PTHR45718">
    <property type="entry name" value="TRANSCRIPTIONAL ACTIVATOR CUBITUS INTERRUPTUS"/>
    <property type="match status" value="1"/>
</dbReference>
<reference evidence="16 17" key="1">
    <citation type="journal article" date="2021" name="Elife">
        <title>Chloroplast acquisition without the gene transfer in kleptoplastic sea slugs, Plakobranchus ocellatus.</title>
        <authorList>
            <person name="Maeda T."/>
            <person name="Takahashi S."/>
            <person name="Yoshida T."/>
            <person name="Shimamura S."/>
            <person name="Takaki Y."/>
            <person name="Nagai Y."/>
            <person name="Toyoda A."/>
            <person name="Suzuki Y."/>
            <person name="Arimoto A."/>
            <person name="Ishii H."/>
            <person name="Satoh N."/>
            <person name="Nishiyama T."/>
            <person name="Hasebe M."/>
            <person name="Maruyama T."/>
            <person name="Minagawa J."/>
            <person name="Obokata J."/>
            <person name="Shigenobu S."/>
        </authorList>
    </citation>
    <scope>NUCLEOTIDE SEQUENCE [LARGE SCALE GENOMIC DNA]</scope>
</reference>
<feature type="compositionally biased region" description="Low complexity" evidence="14">
    <location>
        <begin position="598"/>
        <end position="607"/>
    </location>
</feature>
<evidence type="ECO:0000256" key="1">
    <source>
        <dbReference type="ARBA" id="ARBA00004123"/>
    </source>
</evidence>
<feature type="compositionally biased region" description="Basic and acidic residues" evidence="14">
    <location>
        <begin position="148"/>
        <end position="160"/>
    </location>
</feature>
<dbReference type="Proteomes" id="UP000735302">
    <property type="component" value="Unassembled WGS sequence"/>
</dbReference>
<dbReference type="Gene3D" id="3.30.160.60">
    <property type="entry name" value="Classic Zinc Finger"/>
    <property type="match status" value="5"/>
</dbReference>
<dbReference type="InterPro" id="IPR056436">
    <property type="entry name" value="Znf-C2H2_ZIC1-5/GLI1-3-like"/>
</dbReference>
<feature type="region of interest" description="Disordered" evidence="14">
    <location>
        <begin position="77"/>
        <end position="163"/>
    </location>
</feature>
<keyword evidence="6" id="KW-0677">Repeat</keyword>
<dbReference type="GO" id="GO:0000978">
    <property type="term" value="F:RNA polymerase II cis-regulatory region sequence-specific DNA binding"/>
    <property type="evidence" value="ECO:0007669"/>
    <property type="project" value="TreeGrafter"/>
</dbReference>
<keyword evidence="9" id="KW-0805">Transcription regulation</keyword>
<feature type="domain" description="C2H2-type" evidence="15">
    <location>
        <begin position="263"/>
        <end position="292"/>
    </location>
</feature>
<dbReference type="PANTHER" id="PTHR45718:SF8">
    <property type="entry name" value="GLIS FAMILY ZINC FINGER 2"/>
    <property type="match status" value="1"/>
</dbReference>
<dbReference type="GO" id="GO:0000981">
    <property type="term" value="F:DNA-binding transcription factor activity, RNA polymerase II-specific"/>
    <property type="evidence" value="ECO:0007669"/>
    <property type="project" value="TreeGrafter"/>
</dbReference>
<proteinExistence type="inferred from homology"/>
<dbReference type="InterPro" id="IPR043359">
    <property type="entry name" value="GLI-like"/>
</dbReference>
<keyword evidence="5" id="KW-0479">Metal-binding</keyword>
<dbReference type="FunFam" id="3.30.160.60:FF:000359">
    <property type="entry name" value="GLIS family zinc finger 2"/>
    <property type="match status" value="1"/>
</dbReference>
<dbReference type="FunFam" id="3.30.160.60:FF:000357">
    <property type="entry name" value="GLIS family zinc finger 2"/>
    <property type="match status" value="1"/>
</dbReference>
<keyword evidence="4" id="KW-0678">Repressor</keyword>
<evidence type="ECO:0000313" key="16">
    <source>
        <dbReference type="EMBL" id="GFN83958.1"/>
    </source>
</evidence>
<organism evidence="16 17">
    <name type="scientific">Plakobranchus ocellatus</name>
    <dbReference type="NCBI Taxonomy" id="259542"/>
    <lineage>
        <taxon>Eukaryota</taxon>
        <taxon>Metazoa</taxon>
        <taxon>Spiralia</taxon>
        <taxon>Lophotrochozoa</taxon>
        <taxon>Mollusca</taxon>
        <taxon>Gastropoda</taxon>
        <taxon>Heterobranchia</taxon>
        <taxon>Euthyneura</taxon>
        <taxon>Panpulmonata</taxon>
        <taxon>Sacoglossa</taxon>
        <taxon>Placobranchoidea</taxon>
        <taxon>Plakobranchidae</taxon>
        <taxon>Plakobranchus</taxon>
    </lineage>
</organism>
<dbReference type="SMART" id="SM00355">
    <property type="entry name" value="ZnF_C2H2"/>
    <property type="match status" value="5"/>
</dbReference>
<dbReference type="SUPFAM" id="SSF57667">
    <property type="entry name" value="beta-beta-alpha zinc fingers"/>
    <property type="match status" value="3"/>
</dbReference>
<accession>A0AAV3YPA2</accession>
<name>A0AAV3YPA2_9GAST</name>
<dbReference type="PROSITE" id="PS50157">
    <property type="entry name" value="ZINC_FINGER_C2H2_2"/>
    <property type="match status" value="4"/>
</dbReference>
<keyword evidence="10" id="KW-0238">DNA-binding</keyword>
<feature type="region of interest" description="Disordered" evidence="14">
    <location>
        <begin position="585"/>
        <end position="621"/>
    </location>
</feature>
<feature type="compositionally biased region" description="Polar residues" evidence="14">
    <location>
        <begin position="608"/>
        <end position="618"/>
    </location>
</feature>
<evidence type="ECO:0000256" key="8">
    <source>
        <dbReference type="ARBA" id="ARBA00022833"/>
    </source>
</evidence>
<gene>
    <name evidence="16" type="ORF">PoB_001046400</name>
</gene>
<evidence type="ECO:0000256" key="11">
    <source>
        <dbReference type="ARBA" id="ARBA00023163"/>
    </source>
</evidence>
<feature type="compositionally biased region" description="Basic residues" evidence="14">
    <location>
        <begin position="34"/>
        <end position="43"/>
    </location>
</feature>
<feature type="domain" description="C2H2-type" evidence="15">
    <location>
        <begin position="202"/>
        <end position="234"/>
    </location>
</feature>
<evidence type="ECO:0000313" key="17">
    <source>
        <dbReference type="Proteomes" id="UP000735302"/>
    </source>
</evidence>
<dbReference type="InterPro" id="IPR036236">
    <property type="entry name" value="Znf_C2H2_sf"/>
</dbReference>
<dbReference type="Pfam" id="PF23561">
    <property type="entry name" value="zf-C2H2_15"/>
    <property type="match status" value="1"/>
</dbReference>
<evidence type="ECO:0000256" key="7">
    <source>
        <dbReference type="ARBA" id="ARBA00022771"/>
    </source>
</evidence>
<feature type="compositionally biased region" description="Polar residues" evidence="14">
    <location>
        <begin position="481"/>
        <end position="546"/>
    </location>
</feature>
<comment type="caution">
    <text evidence="16">The sequence shown here is derived from an EMBL/GenBank/DDBJ whole genome shotgun (WGS) entry which is preliminary data.</text>
</comment>
<evidence type="ECO:0000256" key="6">
    <source>
        <dbReference type="ARBA" id="ARBA00022737"/>
    </source>
</evidence>
<feature type="region of interest" description="Disordered" evidence="14">
    <location>
        <begin position="404"/>
        <end position="426"/>
    </location>
</feature>
<keyword evidence="7 13" id="KW-0863">Zinc-finger</keyword>
<evidence type="ECO:0000256" key="13">
    <source>
        <dbReference type="PROSITE-ProRule" id="PRU00042"/>
    </source>
</evidence>
<evidence type="ECO:0000256" key="9">
    <source>
        <dbReference type="ARBA" id="ARBA00023015"/>
    </source>
</evidence>
<dbReference type="InterPro" id="IPR013087">
    <property type="entry name" value="Znf_C2H2_type"/>
</dbReference>
<dbReference type="Pfam" id="PF00096">
    <property type="entry name" value="zf-C2H2"/>
    <property type="match status" value="3"/>
</dbReference>
<keyword evidence="3" id="KW-0217">Developmental protein</keyword>
<feature type="compositionally biased region" description="Low complexity" evidence="14">
    <location>
        <begin position="134"/>
        <end position="147"/>
    </location>
</feature>
<evidence type="ECO:0000256" key="4">
    <source>
        <dbReference type="ARBA" id="ARBA00022491"/>
    </source>
</evidence>
<dbReference type="FunFam" id="3.30.160.60:FF:000125">
    <property type="entry name" value="Putative zinc finger protein 143"/>
    <property type="match status" value="1"/>
</dbReference>
<feature type="domain" description="C2H2-type" evidence="15">
    <location>
        <begin position="293"/>
        <end position="325"/>
    </location>
</feature>
<evidence type="ECO:0000259" key="15">
    <source>
        <dbReference type="PROSITE" id="PS50157"/>
    </source>
</evidence>
<dbReference type="EMBL" id="BLXT01001274">
    <property type="protein sequence ID" value="GFN83958.1"/>
    <property type="molecule type" value="Genomic_DNA"/>
</dbReference>
<feature type="region of interest" description="Disordered" evidence="14">
    <location>
        <begin position="478"/>
        <end position="564"/>
    </location>
</feature>
<comment type="subcellular location">
    <subcellularLocation>
        <location evidence="1">Nucleus</location>
    </subcellularLocation>
</comment>
<dbReference type="FunFam" id="3.30.160.60:FF:000310">
    <property type="entry name" value="GLIS family zinc finger 2"/>
    <property type="match status" value="1"/>
</dbReference>
<keyword evidence="8" id="KW-0862">Zinc</keyword>
<feature type="domain" description="C2H2-type" evidence="15">
    <location>
        <begin position="235"/>
        <end position="262"/>
    </location>
</feature>
<comment type="similarity">
    <text evidence="2">Belongs to the GLI C2H2-type zinc-finger protein family.</text>
</comment>
<sequence>MFACSSPKLNSMSASARFLSVGAEAQHSSTQPQHYHHNYHQRYPHNPTDDQQRQHQRLQQQQQFRWCEDIYPESPEAVFNDPHPYGSDPYLSPSPASSPRTPHSPGFFQGLSPHVSRGDESPRLLSDSAIYEASPSSPRSPFSTSASDRGHSPEPSEMHSKPAPLSLTCRWQRCSRKFTTQREFAAHVNDDHVRIERPDTDFQCRWKGCPRQGRGFNARYKMLIHIRTHTNEKPHKCNVCGKCFSRLENLKIHTRSHTGEKPYVCTFSGCGKAYSNSSDRFKHVRTHQEEKPYKCKLPGCRKQYTDPSSLRKHVRTHRHHTGDEEAVDFLFNGPTGITDNHGYNHEEDKSYLITSEPRRNGICLPAEIREGLLCEVLDNRDSVKYANSHWNFDMFGGMEIRSPGVESKQRVPSLSDNEEGGYGEGAKGAADLVRSNVVNKARCSYQRCEFSATSNALHSLNVPRIVINDGLSTTDEEHNVVNKQCSNKDVTSPKATKQHSAVTSNEDASENGNSCVPSAQLSSSLQDESTSPPRTPASTDHSSLLTDSKDPVTSPPASPFRGHWKKRCIKKNELEEQEATLQDPCKKKLKNLPTDKASVSPSSKSVVENLSSNTTNSDLKLPLIDDQRSSPVSFGIAPSHSSDVSMPVSFSDVNQCKNCSFNTQTLSPKTGNPQIQVPPSTGFFCQGRPSAFTTVQTHMQNHLFVPSPVEVRHASPSLPIVPSPSSIPSPSMSSSPADFYPFPPYNQIHPKSPSLSPCSTLSKSDVLSYSSYLAPADFPLSLRSAGDHFSKKDMVLGHFPYRITVGDISTAIPSYTLPTAPASFGFPYQDIPIDLAQYRTHFIPEFRSLPYHAVTTR</sequence>
<feature type="region of interest" description="Disordered" evidence="14">
    <location>
        <begin position="23"/>
        <end position="62"/>
    </location>
</feature>
<protein>
    <submittedName>
        <fullName evidence="16">Zinc finger protein glis2</fullName>
    </submittedName>
</protein>